<dbReference type="Pfam" id="PF00990">
    <property type="entry name" value="GGDEF"/>
    <property type="match status" value="1"/>
</dbReference>
<dbReference type="SMART" id="SM00267">
    <property type="entry name" value="GGDEF"/>
    <property type="match status" value="1"/>
</dbReference>
<dbReference type="PANTHER" id="PTHR44757:SF2">
    <property type="entry name" value="BIOFILM ARCHITECTURE MAINTENANCE PROTEIN MBAA"/>
    <property type="match status" value="1"/>
</dbReference>
<dbReference type="CDD" id="cd01949">
    <property type="entry name" value="GGDEF"/>
    <property type="match status" value="1"/>
</dbReference>
<dbReference type="InterPro" id="IPR043128">
    <property type="entry name" value="Rev_trsase/Diguanyl_cyclase"/>
</dbReference>
<dbReference type="RefSeq" id="WP_094094548.1">
    <property type="nucleotide sequence ID" value="NZ_BMHF01000010.1"/>
</dbReference>
<protein>
    <submittedName>
        <fullName evidence="5">Signaling protein</fullName>
    </submittedName>
</protein>
<evidence type="ECO:0000259" key="2">
    <source>
        <dbReference type="PROSITE" id="PS50883"/>
    </source>
</evidence>
<dbReference type="Proteomes" id="UP000609323">
    <property type="component" value="Unassembled WGS sequence"/>
</dbReference>
<dbReference type="PROSITE" id="PS50924">
    <property type="entry name" value="MHYT"/>
    <property type="match status" value="1"/>
</dbReference>
<dbReference type="SUPFAM" id="SSF55073">
    <property type="entry name" value="Nucleotide cyclase"/>
    <property type="match status" value="1"/>
</dbReference>
<feature type="transmembrane region" description="Helical" evidence="1">
    <location>
        <begin position="176"/>
        <end position="202"/>
    </location>
</feature>
<organism evidence="5 6">
    <name type="scientific">Paenibacillus physcomitrellae</name>
    <dbReference type="NCBI Taxonomy" id="1619311"/>
    <lineage>
        <taxon>Bacteria</taxon>
        <taxon>Bacillati</taxon>
        <taxon>Bacillota</taxon>
        <taxon>Bacilli</taxon>
        <taxon>Bacillales</taxon>
        <taxon>Paenibacillaceae</taxon>
        <taxon>Paenibacillus</taxon>
    </lineage>
</organism>
<sequence length="696" mass="76890">MVEPHFFVGTSGWTILLSIVTMVLASYSGLHMASKVTSLSGRLKVIWLLFGSFVMGSGIWVMHMIGLLELYLQTGIPFDPLITLFSFLFTLAAAAAAFSIIFSGKPKAWKLGAAGIVLGVGIVGVHYIGMSAMPEEVYMSYDSSFLLLSILFAVVVTYGALFLFNRFQSSPFFNYWRLSGALTMGAAICGMHYMGMIGAHIMSKGYSINLGMHHNNEIVIGGPGRMQLSLLIPLMLVMACVLAVSWSVVYVDRKGLKRLAFSDSLTGFSNRHGLPNFFKHHFRPGTSGTVLFLDLDRFKMVNDTLGHDAGDRLLQIVADRIQKELGKNQVVFRLGGDEFLIACTHSSEEEVCQLAERLLRAIKEPFYLKGSTLRVTGSIGISLSSREGHERERLMQAADAAMYFSKVAGKNRYTVYTNELNQKRHRRMGLEKDLEAAIELEQFFVVYQPKWDSVRGGLQGMEALIRWEHPDFGVVSPGEFIPIAEETGVIVPMTEWLMAEVACQTKKWAALGFPPFPVSVNMSAVLFTNGQVADMVERCLMESGMVPSLLELEITETVAMSDLDSAVVQLNRIKALGVCVSLDDFGTGYSSLGALDEMPIDTVKIDQIFIRKYTQPSKQAMISSIIAIAQHLGLQVVAEGVETEEQVRFLKSHGCKVMQGYYFGKPMRAVDCTAWLRQLPERAGQDQAGGSFHIEA</sequence>
<feature type="transmembrane region" description="Helical" evidence="1">
    <location>
        <begin position="230"/>
        <end position="251"/>
    </location>
</feature>
<dbReference type="InterPro" id="IPR052155">
    <property type="entry name" value="Biofilm_reg_signaling"/>
</dbReference>
<proteinExistence type="predicted"/>
<dbReference type="EMBL" id="BMHF01000010">
    <property type="protein sequence ID" value="GGA42365.1"/>
    <property type="molecule type" value="Genomic_DNA"/>
</dbReference>
<dbReference type="PROSITE" id="PS50883">
    <property type="entry name" value="EAL"/>
    <property type="match status" value="1"/>
</dbReference>
<feature type="transmembrane region" description="Helical" evidence="1">
    <location>
        <begin position="80"/>
        <end position="102"/>
    </location>
</feature>
<feature type="transmembrane region" description="Helical" evidence="1">
    <location>
        <begin position="45"/>
        <end position="68"/>
    </location>
</feature>
<feature type="domain" description="GGDEF" evidence="3">
    <location>
        <begin position="286"/>
        <end position="418"/>
    </location>
</feature>
<dbReference type="CDD" id="cd01948">
    <property type="entry name" value="EAL"/>
    <property type="match status" value="1"/>
</dbReference>
<keyword evidence="1" id="KW-0472">Membrane</keyword>
<dbReference type="Gene3D" id="3.30.70.270">
    <property type="match status" value="1"/>
</dbReference>
<gene>
    <name evidence="5" type="ORF">GCM10010917_29560</name>
</gene>
<reference evidence="6" key="1">
    <citation type="journal article" date="2019" name="Int. J. Syst. Evol. Microbiol.">
        <title>The Global Catalogue of Microorganisms (GCM) 10K type strain sequencing project: providing services to taxonomists for standard genome sequencing and annotation.</title>
        <authorList>
            <consortium name="The Broad Institute Genomics Platform"/>
            <consortium name="The Broad Institute Genome Sequencing Center for Infectious Disease"/>
            <person name="Wu L."/>
            <person name="Ma J."/>
        </authorList>
    </citation>
    <scope>NUCLEOTIDE SEQUENCE [LARGE SCALE GENOMIC DNA]</scope>
    <source>
        <strain evidence="6">CGMCC 1.15044</strain>
    </source>
</reference>
<feature type="domain" description="MHYT" evidence="4">
    <location>
        <begin position="10"/>
        <end position="202"/>
    </location>
</feature>
<evidence type="ECO:0000313" key="5">
    <source>
        <dbReference type="EMBL" id="GGA42365.1"/>
    </source>
</evidence>
<feature type="domain" description="EAL" evidence="2">
    <location>
        <begin position="427"/>
        <end position="680"/>
    </location>
</feature>
<dbReference type="InterPro" id="IPR029787">
    <property type="entry name" value="Nucleotide_cyclase"/>
</dbReference>
<keyword evidence="1" id="KW-1133">Transmembrane helix</keyword>
<dbReference type="Pfam" id="PF03707">
    <property type="entry name" value="MHYT"/>
    <property type="match status" value="2"/>
</dbReference>
<dbReference type="InterPro" id="IPR000160">
    <property type="entry name" value="GGDEF_dom"/>
</dbReference>
<dbReference type="PROSITE" id="PS50887">
    <property type="entry name" value="GGDEF"/>
    <property type="match status" value="1"/>
</dbReference>
<dbReference type="SMART" id="SM00052">
    <property type="entry name" value="EAL"/>
    <property type="match status" value="1"/>
</dbReference>
<dbReference type="InterPro" id="IPR001633">
    <property type="entry name" value="EAL_dom"/>
</dbReference>
<keyword evidence="6" id="KW-1185">Reference proteome</keyword>
<dbReference type="NCBIfam" id="TIGR00254">
    <property type="entry name" value="GGDEF"/>
    <property type="match status" value="1"/>
</dbReference>
<evidence type="ECO:0000259" key="4">
    <source>
        <dbReference type="PROSITE" id="PS50924"/>
    </source>
</evidence>
<dbReference type="InterPro" id="IPR035919">
    <property type="entry name" value="EAL_sf"/>
</dbReference>
<evidence type="ECO:0000259" key="3">
    <source>
        <dbReference type="PROSITE" id="PS50887"/>
    </source>
</evidence>
<accession>A0ABQ1GF56</accession>
<feature type="transmembrane region" description="Helical" evidence="1">
    <location>
        <begin position="114"/>
        <end position="133"/>
    </location>
</feature>
<feature type="transmembrane region" description="Helical" evidence="1">
    <location>
        <begin position="145"/>
        <end position="164"/>
    </location>
</feature>
<dbReference type="PANTHER" id="PTHR44757">
    <property type="entry name" value="DIGUANYLATE CYCLASE DGCP"/>
    <property type="match status" value="1"/>
</dbReference>
<dbReference type="Gene3D" id="3.20.20.450">
    <property type="entry name" value="EAL domain"/>
    <property type="match status" value="1"/>
</dbReference>
<comment type="caution">
    <text evidence="5">The sequence shown here is derived from an EMBL/GenBank/DDBJ whole genome shotgun (WGS) entry which is preliminary data.</text>
</comment>
<feature type="transmembrane region" description="Helical" evidence="1">
    <location>
        <begin position="12"/>
        <end position="33"/>
    </location>
</feature>
<keyword evidence="1" id="KW-0812">Transmembrane</keyword>
<name>A0ABQ1GF56_9BACL</name>
<dbReference type="InterPro" id="IPR005330">
    <property type="entry name" value="MHYT_dom"/>
</dbReference>
<dbReference type="Pfam" id="PF00563">
    <property type="entry name" value="EAL"/>
    <property type="match status" value="1"/>
</dbReference>
<dbReference type="SUPFAM" id="SSF141868">
    <property type="entry name" value="EAL domain-like"/>
    <property type="match status" value="1"/>
</dbReference>
<evidence type="ECO:0000313" key="6">
    <source>
        <dbReference type="Proteomes" id="UP000609323"/>
    </source>
</evidence>
<evidence type="ECO:0000256" key="1">
    <source>
        <dbReference type="PROSITE-ProRule" id="PRU00244"/>
    </source>
</evidence>